<dbReference type="Pfam" id="PF00250">
    <property type="entry name" value="Forkhead"/>
    <property type="match status" value="1"/>
</dbReference>
<proteinExistence type="predicted"/>
<accession>A0A8E0S3P3</accession>
<keyword evidence="10" id="KW-1185">Reference proteome</keyword>
<dbReference type="SMART" id="SM00339">
    <property type="entry name" value="FH"/>
    <property type="match status" value="1"/>
</dbReference>
<dbReference type="GO" id="GO:0000981">
    <property type="term" value="F:DNA-binding transcription factor activity, RNA polymerase II-specific"/>
    <property type="evidence" value="ECO:0007669"/>
    <property type="project" value="TreeGrafter"/>
</dbReference>
<name>A0A8E0S3P3_9TREM</name>
<dbReference type="Proteomes" id="UP000728185">
    <property type="component" value="Unassembled WGS sequence"/>
</dbReference>
<dbReference type="InterPro" id="IPR036388">
    <property type="entry name" value="WH-like_DNA-bd_sf"/>
</dbReference>
<dbReference type="PANTHER" id="PTHR11829">
    <property type="entry name" value="FORKHEAD BOX PROTEIN"/>
    <property type="match status" value="1"/>
</dbReference>
<gene>
    <name evidence="9" type="ORF">FBUS_01237</name>
</gene>
<evidence type="ECO:0000256" key="3">
    <source>
        <dbReference type="ARBA" id="ARBA00023125"/>
    </source>
</evidence>
<dbReference type="SUPFAM" id="SSF46785">
    <property type="entry name" value="Winged helix' DNA-binding domain"/>
    <property type="match status" value="1"/>
</dbReference>
<evidence type="ECO:0000256" key="2">
    <source>
        <dbReference type="ARBA" id="ARBA00023015"/>
    </source>
</evidence>
<keyword evidence="4" id="KW-0804">Transcription</keyword>
<protein>
    <submittedName>
        <fullName evidence="9">Forkhead box C protein</fullName>
    </submittedName>
</protein>
<keyword evidence="2" id="KW-0805">Transcription regulation</keyword>
<feature type="compositionally biased region" description="Low complexity" evidence="7">
    <location>
        <begin position="841"/>
        <end position="885"/>
    </location>
</feature>
<dbReference type="InterPro" id="IPR050211">
    <property type="entry name" value="FOX_domain-containing"/>
</dbReference>
<dbReference type="GO" id="GO:0030154">
    <property type="term" value="P:cell differentiation"/>
    <property type="evidence" value="ECO:0007669"/>
    <property type="project" value="TreeGrafter"/>
</dbReference>
<dbReference type="InterPro" id="IPR036390">
    <property type="entry name" value="WH_DNA-bd_sf"/>
</dbReference>
<dbReference type="InterPro" id="IPR001766">
    <property type="entry name" value="Fork_head_dom"/>
</dbReference>
<dbReference type="GO" id="GO:0005634">
    <property type="term" value="C:nucleus"/>
    <property type="evidence" value="ECO:0007669"/>
    <property type="project" value="UniProtKB-SubCell"/>
</dbReference>
<evidence type="ECO:0000313" key="10">
    <source>
        <dbReference type="Proteomes" id="UP000728185"/>
    </source>
</evidence>
<feature type="domain" description="Fork-head" evidence="8">
    <location>
        <begin position="319"/>
        <end position="413"/>
    </location>
</feature>
<evidence type="ECO:0000313" key="9">
    <source>
        <dbReference type="EMBL" id="KAA0200059.1"/>
    </source>
</evidence>
<feature type="compositionally biased region" description="Basic and acidic residues" evidence="7">
    <location>
        <begin position="544"/>
        <end position="558"/>
    </location>
</feature>
<comment type="subcellular location">
    <subcellularLocation>
        <location evidence="1 6">Nucleus</location>
    </subcellularLocation>
</comment>
<evidence type="ECO:0000256" key="1">
    <source>
        <dbReference type="ARBA" id="ARBA00004123"/>
    </source>
</evidence>
<keyword evidence="5 6" id="KW-0539">Nucleus</keyword>
<keyword evidence="3 6" id="KW-0238">DNA-binding</keyword>
<dbReference type="InterPro" id="IPR030456">
    <property type="entry name" value="TF_fork_head_CS_2"/>
</dbReference>
<feature type="compositionally biased region" description="Basic and acidic residues" evidence="7">
    <location>
        <begin position="669"/>
        <end position="685"/>
    </location>
</feature>
<feature type="region of interest" description="Disordered" evidence="7">
    <location>
        <begin position="535"/>
        <end position="572"/>
    </location>
</feature>
<dbReference type="Gene3D" id="1.10.10.10">
    <property type="entry name" value="Winged helix-like DNA-binding domain superfamily/Winged helix DNA-binding domain"/>
    <property type="match status" value="1"/>
</dbReference>
<dbReference type="GO" id="GO:0009653">
    <property type="term" value="P:anatomical structure morphogenesis"/>
    <property type="evidence" value="ECO:0007669"/>
    <property type="project" value="TreeGrafter"/>
</dbReference>
<evidence type="ECO:0000256" key="5">
    <source>
        <dbReference type="ARBA" id="ARBA00023242"/>
    </source>
</evidence>
<dbReference type="OrthoDB" id="5954824at2759"/>
<evidence type="ECO:0000256" key="7">
    <source>
        <dbReference type="SAM" id="MobiDB-lite"/>
    </source>
</evidence>
<feature type="region of interest" description="Disordered" evidence="7">
    <location>
        <begin position="826"/>
        <end position="890"/>
    </location>
</feature>
<feature type="region of interest" description="Disordered" evidence="7">
    <location>
        <begin position="655"/>
        <end position="718"/>
    </location>
</feature>
<dbReference type="PRINTS" id="PR00053">
    <property type="entry name" value="FORKHEAD"/>
</dbReference>
<dbReference type="PROSITE" id="PS00658">
    <property type="entry name" value="FORK_HEAD_2"/>
    <property type="match status" value="1"/>
</dbReference>
<comment type="caution">
    <text evidence="9">The sequence shown here is derived from an EMBL/GenBank/DDBJ whole genome shotgun (WGS) entry which is preliminary data.</text>
</comment>
<dbReference type="GO" id="GO:0000978">
    <property type="term" value="F:RNA polymerase II cis-regulatory region sequence-specific DNA binding"/>
    <property type="evidence" value="ECO:0007669"/>
    <property type="project" value="TreeGrafter"/>
</dbReference>
<dbReference type="PROSITE" id="PS00657">
    <property type="entry name" value="FORK_HEAD_1"/>
    <property type="match status" value="1"/>
</dbReference>
<dbReference type="InterPro" id="IPR018122">
    <property type="entry name" value="TF_fork_head_CS_1"/>
</dbReference>
<reference evidence="9" key="1">
    <citation type="submission" date="2019-05" db="EMBL/GenBank/DDBJ databases">
        <title>Annotation for the trematode Fasciolopsis buski.</title>
        <authorList>
            <person name="Choi Y.-J."/>
        </authorList>
    </citation>
    <scope>NUCLEOTIDE SEQUENCE</scope>
    <source>
        <strain evidence="9">HT</strain>
        <tissue evidence="9">Whole worm</tissue>
    </source>
</reference>
<evidence type="ECO:0000256" key="4">
    <source>
        <dbReference type="ARBA" id="ARBA00023163"/>
    </source>
</evidence>
<feature type="DNA-binding region" description="Fork-head" evidence="6">
    <location>
        <begin position="319"/>
        <end position="413"/>
    </location>
</feature>
<dbReference type="FunFam" id="1.10.10.10:FF:000016">
    <property type="entry name" value="Forkhead box protein I1"/>
    <property type="match status" value="1"/>
</dbReference>
<feature type="compositionally biased region" description="Basic residues" evidence="7">
    <location>
        <begin position="708"/>
        <end position="718"/>
    </location>
</feature>
<evidence type="ECO:0000259" key="8">
    <source>
        <dbReference type="PROSITE" id="PS50039"/>
    </source>
</evidence>
<sequence length="941" mass="105401">MMSSYLSETEICSLPQWSYSMDSSTLARVRSLETDSCLRHSTLHNFHDYSHPFYHPHLDNGVYFRALGQLDRHSSRFEREYPFDTAVPEASSNLNRISSARMDEAHPSDGNHVHAVSISEQSVSYRDPLRPPDARFVSPLTPLSSRREIADHSPYRFFPPNINNFSLFSEQKYPPGNDVQGINDLAFPCCSDAPSLCAMSIQNTSGNPQETSPLAPSPCTALRNLPDEPQPSSQIPFSPSFSLGLSAPTACDLMAAAAYSATISMRPCPDPNMLLAQMMHSSDPRLGGQTFPSTTPEVAMTSPTIHGSFSVSVSDNLVKPPYSYIALITMAISSQPEKRATLSGIYRFIMEKFPYYRENKQGWQNSIRHNLSLNDCFVKVARDDKKPGKGSYWTLHPEAHSMFDNGSFLRRKRRFKTDINCPGRYSSSKKRSLMERNVTKSNTNASVLTEPNQINCKEGSADEEHGNSDGLAEEVEEVVKREKVVTDLTGRRKLLLTSYDASESNGRYTEFYQPIHTDQLYPTSAGYHPLLSLQSQVEQQRPQQEQEHHHHQQQREQQQEQQEQQRSNSNFFPDWSRSRYIYPTKNLYSADNLLGTDSALKGILNHNTGPVIPIKPNNVDLLETKETNLFDTNHHDRISREDQLIASCYTEPTEITPVRLPTGGSPDNAEMHPLEEHSSNGKEKGQNGTTNYSEQAYPKMEPNDHRIRSPRNVHHHKKSTGEMFVQPPAVSETFGSETDSAVSQLSRSPCAPHQIIERDFADPLRFTQDYFQFPSKCPTNRLTSLDSMQMAAAAIAWQAHRIDCSPDALPLWTAVDQQTGHCWYTDGSRPSELTERIPEQTGNSGSMNRNSMTRNSSSAEFQSSECNSSAPSSSASSCPSSITSTNEEHSVVIDTTEAKSGSVDLIALHHHAPRKPNGYPNAFVKTENFRTQSVTISPYVV</sequence>
<dbReference type="PANTHER" id="PTHR11829:SF388">
    <property type="entry name" value="FORK HEAD DOMAIN-CONTAINING PROTEIN L1-RELATED"/>
    <property type="match status" value="1"/>
</dbReference>
<dbReference type="EMBL" id="LUCM01000769">
    <property type="protein sequence ID" value="KAA0200059.1"/>
    <property type="molecule type" value="Genomic_DNA"/>
</dbReference>
<dbReference type="AlphaFoldDB" id="A0A8E0S3P3"/>
<organism evidence="9 10">
    <name type="scientific">Fasciolopsis buskii</name>
    <dbReference type="NCBI Taxonomy" id="27845"/>
    <lineage>
        <taxon>Eukaryota</taxon>
        <taxon>Metazoa</taxon>
        <taxon>Spiralia</taxon>
        <taxon>Lophotrochozoa</taxon>
        <taxon>Platyhelminthes</taxon>
        <taxon>Trematoda</taxon>
        <taxon>Digenea</taxon>
        <taxon>Plagiorchiida</taxon>
        <taxon>Echinostomata</taxon>
        <taxon>Echinostomatoidea</taxon>
        <taxon>Fasciolidae</taxon>
        <taxon>Fasciolopsis</taxon>
    </lineage>
</organism>
<dbReference type="PROSITE" id="PS50039">
    <property type="entry name" value="FORK_HEAD_3"/>
    <property type="match status" value="1"/>
</dbReference>
<evidence type="ECO:0000256" key="6">
    <source>
        <dbReference type="PROSITE-ProRule" id="PRU00089"/>
    </source>
</evidence>